<sequence>MGWSNFFEGWAGRRGCGLAGLRLAGLGCVAAGQTGLRGCWLDWVVQAGWLWAGLHRLEWGRIAGAVLHTTQALAWLHGAGRGCVAAGLRGQEQGLLVVGLRGCWTDWAAWLLSGLHTAQGCTGLCLAARCRAGLLVGGCRGVGCWWWLLGFGLLLRQFGGC</sequence>
<dbReference type="AlphaFoldDB" id="A0A7J0ELM7"/>
<dbReference type="Proteomes" id="UP000585474">
    <property type="component" value="Unassembled WGS sequence"/>
</dbReference>
<protein>
    <submittedName>
        <fullName evidence="1">Uncharacterized protein</fullName>
    </submittedName>
</protein>
<evidence type="ECO:0000313" key="2">
    <source>
        <dbReference type="Proteomes" id="UP000585474"/>
    </source>
</evidence>
<reference evidence="1 2" key="1">
    <citation type="submission" date="2019-07" db="EMBL/GenBank/DDBJ databases">
        <title>De Novo Assembly of kiwifruit Actinidia rufa.</title>
        <authorList>
            <person name="Sugita-Konishi S."/>
            <person name="Sato K."/>
            <person name="Mori E."/>
            <person name="Abe Y."/>
            <person name="Kisaki G."/>
            <person name="Hamano K."/>
            <person name="Suezawa K."/>
            <person name="Otani M."/>
            <person name="Fukuda T."/>
            <person name="Manabe T."/>
            <person name="Gomi K."/>
            <person name="Tabuchi M."/>
            <person name="Akimitsu K."/>
            <person name="Kataoka I."/>
        </authorList>
    </citation>
    <scope>NUCLEOTIDE SEQUENCE [LARGE SCALE GENOMIC DNA]</scope>
    <source>
        <strain evidence="2">cv. Fuchu</strain>
    </source>
</reference>
<organism evidence="1 2">
    <name type="scientific">Actinidia rufa</name>
    <dbReference type="NCBI Taxonomy" id="165716"/>
    <lineage>
        <taxon>Eukaryota</taxon>
        <taxon>Viridiplantae</taxon>
        <taxon>Streptophyta</taxon>
        <taxon>Embryophyta</taxon>
        <taxon>Tracheophyta</taxon>
        <taxon>Spermatophyta</taxon>
        <taxon>Magnoliopsida</taxon>
        <taxon>eudicotyledons</taxon>
        <taxon>Gunneridae</taxon>
        <taxon>Pentapetalae</taxon>
        <taxon>asterids</taxon>
        <taxon>Ericales</taxon>
        <taxon>Actinidiaceae</taxon>
        <taxon>Actinidia</taxon>
    </lineage>
</organism>
<gene>
    <name evidence="1" type="ORF">Acr_05g0010020</name>
</gene>
<name>A0A7J0ELM7_9ERIC</name>
<dbReference type="EMBL" id="BJWL01000005">
    <property type="protein sequence ID" value="GFY87363.1"/>
    <property type="molecule type" value="Genomic_DNA"/>
</dbReference>
<accession>A0A7J0ELM7</accession>
<keyword evidence="2" id="KW-1185">Reference proteome</keyword>
<proteinExistence type="predicted"/>
<comment type="caution">
    <text evidence="1">The sequence shown here is derived from an EMBL/GenBank/DDBJ whole genome shotgun (WGS) entry which is preliminary data.</text>
</comment>
<evidence type="ECO:0000313" key="1">
    <source>
        <dbReference type="EMBL" id="GFY87363.1"/>
    </source>
</evidence>